<keyword evidence="2" id="KW-0812">Transmembrane</keyword>
<evidence type="ECO:0000256" key="2">
    <source>
        <dbReference type="SAM" id="Phobius"/>
    </source>
</evidence>
<dbReference type="AlphaFoldDB" id="A0A9P6D4Y0"/>
<accession>A0A9P6D4Y0</accession>
<protein>
    <submittedName>
        <fullName evidence="4">Uncharacterized protein</fullName>
    </submittedName>
</protein>
<feature type="compositionally biased region" description="Polar residues" evidence="1">
    <location>
        <begin position="480"/>
        <end position="490"/>
    </location>
</feature>
<reference evidence="4" key="1">
    <citation type="submission" date="2020-11" db="EMBL/GenBank/DDBJ databases">
        <authorList>
            <consortium name="DOE Joint Genome Institute"/>
            <person name="Ahrendt S."/>
            <person name="Riley R."/>
            <person name="Andreopoulos W."/>
            <person name="Labutti K."/>
            <person name="Pangilinan J."/>
            <person name="Ruiz-Duenas F.J."/>
            <person name="Barrasa J.M."/>
            <person name="Sanchez-Garcia M."/>
            <person name="Camarero S."/>
            <person name="Miyauchi S."/>
            <person name="Serrano A."/>
            <person name="Linde D."/>
            <person name="Babiker R."/>
            <person name="Drula E."/>
            <person name="Ayuso-Fernandez I."/>
            <person name="Pacheco R."/>
            <person name="Padilla G."/>
            <person name="Ferreira P."/>
            <person name="Barriuso J."/>
            <person name="Kellner H."/>
            <person name="Castanera R."/>
            <person name="Alfaro M."/>
            <person name="Ramirez L."/>
            <person name="Pisabarro A.G."/>
            <person name="Kuo A."/>
            <person name="Tritt A."/>
            <person name="Lipzen A."/>
            <person name="He G."/>
            <person name="Yan M."/>
            <person name="Ng V."/>
            <person name="Cullen D."/>
            <person name="Martin F."/>
            <person name="Rosso M.-N."/>
            <person name="Henrissat B."/>
            <person name="Hibbett D."/>
            <person name="Martinez A.T."/>
            <person name="Grigoriev I.V."/>
        </authorList>
    </citation>
    <scope>NUCLEOTIDE SEQUENCE</scope>
    <source>
        <strain evidence="4">CIRM-BRFM 674</strain>
    </source>
</reference>
<evidence type="ECO:0000256" key="1">
    <source>
        <dbReference type="SAM" id="MobiDB-lite"/>
    </source>
</evidence>
<feature type="transmembrane region" description="Helical" evidence="2">
    <location>
        <begin position="252"/>
        <end position="276"/>
    </location>
</feature>
<proteinExistence type="predicted"/>
<keyword evidence="2" id="KW-0472">Membrane</keyword>
<dbReference type="EMBL" id="MU155153">
    <property type="protein sequence ID" value="KAF9483520.1"/>
    <property type="molecule type" value="Genomic_DNA"/>
</dbReference>
<evidence type="ECO:0000313" key="4">
    <source>
        <dbReference type="EMBL" id="KAF9483520.1"/>
    </source>
</evidence>
<keyword evidence="3" id="KW-0732">Signal</keyword>
<feature type="region of interest" description="Disordered" evidence="1">
    <location>
        <begin position="419"/>
        <end position="519"/>
    </location>
</feature>
<keyword evidence="2" id="KW-1133">Transmembrane helix</keyword>
<dbReference type="Proteomes" id="UP000807469">
    <property type="component" value="Unassembled WGS sequence"/>
</dbReference>
<feature type="chain" id="PRO_5040184053" evidence="3">
    <location>
        <begin position="24"/>
        <end position="519"/>
    </location>
</feature>
<feature type="signal peptide" evidence="3">
    <location>
        <begin position="1"/>
        <end position="23"/>
    </location>
</feature>
<name>A0A9P6D4Y0_9AGAR</name>
<gene>
    <name evidence="4" type="ORF">BDN70DRAFT_918407</name>
</gene>
<evidence type="ECO:0000313" key="5">
    <source>
        <dbReference type="Proteomes" id="UP000807469"/>
    </source>
</evidence>
<comment type="caution">
    <text evidence="4">The sequence shown here is derived from an EMBL/GenBank/DDBJ whole genome shotgun (WGS) entry which is preliminary data.</text>
</comment>
<keyword evidence="5" id="KW-1185">Reference proteome</keyword>
<sequence length="519" mass="55117">MLPSAGHLLSALALGTLAVPVSALKFNFTTVRQCAPVNITFSGSNLAVAPTFLTIVPLESNAIVVPLQNPALISTGISLTFLPLAAGSNFLASLDDVRGENLISVSDLIRVLPSSGDNSSCLPNPENDTPRRFTIGETVSQCEDFTVIYDTVAVSKAPSVRLYSPRGPSFLLNNTSDDPATGLATYTMNFSRGREVVLLIDDGGTFRETSSLLTVGGDSSSSKACLQHNINGNTTNTATSASSADTPRISKAVIIGAATGGVAVITIALGMVIFVIRDRRRRRKKQVIEFNPSAMEKAADNNDTEKGATGQATVIAKPPRSTAMGMVSNPIYTTSSFLSVEKSIKSRGSMASWAQVVSEDQGYTNTQSRSSNAISPTTRMSEFNSNIIVVPPESPQRDDRSRSSLDSLDIEGMLNMASIQADGIPGSRKNSDVTPFGPIMRAPSLTVPNPTYPRNPTGRRHNRDPSDVPAGPDSMLFSGYSVTPTESTFQEPLRTGDSLRSPGGSELPKSPFVIRPRID</sequence>
<organism evidence="4 5">
    <name type="scientific">Pholiota conissans</name>
    <dbReference type="NCBI Taxonomy" id="109636"/>
    <lineage>
        <taxon>Eukaryota</taxon>
        <taxon>Fungi</taxon>
        <taxon>Dikarya</taxon>
        <taxon>Basidiomycota</taxon>
        <taxon>Agaricomycotina</taxon>
        <taxon>Agaricomycetes</taxon>
        <taxon>Agaricomycetidae</taxon>
        <taxon>Agaricales</taxon>
        <taxon>Agaricineae</taxon>
        <taxon>Strophariaceae</taxon>
        <taxon>Pholiota</taxon>
    </lineage>
</organism>
<feature type="compositionally biased region" description="Polar residues" evidence="1">
    <location>
        <begin position="361"/>
        <end position="387"/>
    </location>
</feature>
<feature type="region of interest" description="Disordered" evidence="1">
    <location>
        <begin position="360"/>
        <end position="403"/>
    </location>
</feature>
<dbReference type="OrthoDB" id="3266941at2759"/>
<evidence type="ECO:0000256" key="3">
    <source>
        <dbReference type="SAM" id="SignalP"/>
    </source>
</evidence>